<dbReference type="SUPFAM" id="SSF89733">
    <property type="entry name" value="L-sulfolactate dehydrogenase-like"/>
    <property type="match status" value="1"/>
</dbReference>
<evidence type="ECO:0000313" key="3">
    <source>
        <dbReference type="EMBL" id="SVB11312.1"/>
    </source>
</evidence>
<dbReference type="InterPro" id="IPR003767">
    <property type="entry name" value="Malate/L-lactate_DH-like"/>
</dbReference>
<dbReference type="InterPro" id="IPR043144">
    <property type="entry name" value="Mal/L-sulf/L-lact_DH-like_ah"/>
</dbReference>
<proteinExistence type="inferred from homology"/>
<evidence type="ECO:0008006" key="4">
    <source>
        <dbReference type="Google" id="ProtNLM"/>
    </source>
</evidence>
<sequence>MLKEKMVDVLSTEGLNDVSIKHLTDSMISTSLRGTDSHGINLFPHYINAIRSGRISKKPAFNFVKGSNTTAILDADHAVGHHSSYVAMEYAVGLAKEHGMGSVAIKNSTHCGAVAYFGLLAAEQDCIGFAFTNADDLVKASNGRDSFFGTNPICFTAPLLDEAPLCHDMATSLVSWNKIRNHCMEDRAIPDHWAFNKNGDNVTNPHDARSLAPIGDYKGFGLGMMVDVLTSLLSNSPISKDIKPMFTSEISEKRFIGQYVMVIDISKYIDIQLFKQSLQSMVDRIRVVEPLDNSPVMVPGDPEKLSTVERIQNGIPIDEFRYKEYLEISNLFSNCLIND</sequence>
<keyword evidence="2" id="KW-0560">Oxidoreductase</keyword>
<dbReference type="EMBL" id="UINC01029119">
    <property type="protein sequence ID" value="SVB11312.1"/>
    <property type="molecule type" value="Genomic_DNA"/>
</dbReference>
<accession>A0A382BDH3</accession>
<organism evidence="3">
    <name type="scientific">marine metagenome</name>
    <dbReference type="NCBI Taxonomy" id="408172"/>
    <lineage>
        <taxon>unclassified sequences</taxon>
        <taxon>metagenomes</taxon>
        <taxon>ecological metagenomes</taxon>
    </lineage>
</organism>
<dbReference type="AlphaFoldDB" id="A0A382BDH3"/>
<reference evidence="3" key="1">
    <citation type="submission" date="2018-05" db="EMBL/GenBank/DDBJ databases">
        <authorList>
            <person name="Lanie J.A."/>
            <person name="Ng W.-L."/>
            <person name="Kazmierczak K.M."/>
            <person name="Andrzejewski T.M."/>
            <person name="Davidsen T.M."/>
            <person name="Wayne K.J."/>
            <person name="Tettelin H."/>
            <person name="Glass J.I."/>
            <person name="Rusch D."/>
            <person name="Podicherti R."/>
            <person name="Tsui H.-C.T."/>
            <person name="Winkler M.E."/>
        </authorList>
    </citation>
    <scope>NUCLEOTIDE SEQUENCE</scope>
</reference>
<evidence type="ECO:0000256" key="2">
    <source>
        <dbReference type="ARBA" id="ARBA00023002"/>
    </source>
</evidence>
<name>A0A382BDH3_9ZZZZ</name>
<dbReference type="InterPro" id="IPR036111">
    <property type="entry name" value="Mal/L-sulfo/L-lacto_DH-like_sf"/>
</dbReference>
<dbReference type="GO" id="GO:0016491">
    <property type="term" value="F:oxidoreductase activity"/>
    <property type="evidence" value="ECO:0007669"/>
    <property type="project" value="UniProtKB-KW"/>
</dbReference>
<dbReference type="Gene3D" id="1.10.1530.10">
    <property type="match status" value="1"/>
</dbReference>
<gene>
    <name evidence="3" type="ORF">METZ01_LOCUS164166</name>
</gene>
<evidence type="ECO:0000256" key="1">
    <source>
        <dbReference type="ARBA" id="ARBA00006056"/>
    </source>
</evidence>
<comment type="similarity">
    <text evidence="1">Belongs to the LDH2/MDH2 oxidoreductase family.</text>
</comment>
<dbReference type="PANTHER" id="PTHR11091">
    <property type="entry name" value="OXIDOREDUCTASE-RELATED"/>
    <property type="match status" value="1"/>
</dbReference>
<dbReference type="Pfam" id="PF02615">
    <property type="entry name" value="Ldh_2"/>
    <property type="match status" value="1"/>
</dbReference>
<protein>
    <recommendedName>
        <fullName evidence="4">Malate/L-lactate dehydrogenase subfamily protein</fullName>
    </recommendedName>
</protein>
<dbReference type="Gene3D" id="3.30.1370.60">
    <property type="entry name" value="Hypothetical oxidoreductase yiak, domain 2"/>
    <property type="match status" value="1"/>
</dbReference>
<dbReference type="PANTHER" id="PTHR11091:SF0">
    <property type="entry name" value="MALATE DEHYDROGENASE"/>
    <property type="match status" value="1"/>
</dbReference>
<dbReference type="InterPro" id="IPR043143">
    <property type="entry name" value="Mal/L-sulf/L-lact_DH-like_NADP"/>
</dbReference>